<dbReference type="InterPro" id="IPR042099">
    <property type="entry name" value="ANL_N_sf"/>
</dbReference>
<dbReference type="InterPro" id="IPR053158">
    <property type="entry name" value="CapK_Type1_Caps_Biosynth"/>
</dbReference>
<comment type="caution">
    <text evidence="1">The sequence shown here is derived from an EMBL/GenBank/DDBJ whole genome shotgun (WGS) entry which is preliminary data.</text>
</comment>
<reference evidence="1 2" key="1">
    <citation type="submission" date="2020-08" db="EMBL/GenBank/DDBJ databases">
        <title>Genomic Encyclopedia of Type Strains, Phase IV (KMG-IV): sequencing the most valuable type-strain genomes for metagenomic binning, comparative biology and taxonomic classification.</title>
        <authorList>
            <person name="Goeker M."/>
        </authorList>
    </citation>
    <scope>NUCLEOTIDE SEQUENCE [LARGE SCALE GENOMIC DNA]</scope>
    <source>
        <strain evidence="1 2">DSM 23960</strain>
    </source>
</reference>
<dbReference type="AlphaFoldDB" id="A0A7W6NNK2"/>
<organism evidence="1 2">
    <name type="scientific">Brevundimonas lenta</name>
    <dbReference type="NCBI Taxonomy" id="424796"/>
    <lineage>
        <taxon>Bacteria</taxon>
        <taxon>Pseudomonadati</taxon>
        <taxon>Pseudomonadota</taxon>
        <taxon>Alphaproteobacteria</taxon>
        <taxon>Caulobacterales</taxon>
        <taxon>Caulobacteraceae</taxon>
        <taxon>Brevundimonas</taxon>
    </lineage>
</organism>
<dbReference type="PANTHER" id="PTHR36932">
    <property type="entry name" value="CAPSULAR POLYSACCHARIDE BIOSYNTHESIS PROTEIN"/>
    <property type="match status" value="1"/>
</dbReference>
<evidence type="ECO:0000313" key="1">
    <source>
        <dbReference type="EMBL" id="MBB4082440.1"/>
    </source>
</evidence>
<name>A0A7W6NNK2_9CAUL</name>
<sequence length="419" mass="45659">MPTVDRPAVVRAWLAARWNGSRLKSTADVQARQARLWRAMAPVVARTPAIAHLAGHPLADFPVVSPQQVRADFQQWNTLGLDRATAEAAARDAETGGPGKVALGVAAGFSSGSSGPPGIFLNNRAERAAYLGHLIARLLPKSAMVRRKRVALCLRARASLYSDVTGAGRFRFLFIDLASPGEDKLAKLEAFRPHVFIAPPHVLADMARRVEDGAAWPPARLFWGAEPMGELERDWIDAVLESRPAPIYQATEGFIGAPCRDGTLHLNEDVLIVEREPVPGTNRFVPIITDLRRTTQPMIRMRLPDLLEILPNQCSCGSPLTAIWPVEGRLEDLWRWGDVAIPPRAVDEAVSGALGPEEEWRAVASPSGVVVEAAADLMDEAVLAVKDLLRERGVTVPVTAGGRPPPIVVKRRRVRWIDG</sequence>
<dbReference type="Proteomes" id="UP000529946">
    <property type="component" value="Unassembled WGS sequence"/>
</dbReference>
<evidence type="ECO:0000313" key="2">
    <source>
        <dbReference type="Proteomes" id="UP000529946"/>
    </source>
</evidence>
<proteinExistence type="predicted"/>
<gene>
    <name evidence="1" type="ORF">GGR12_001279</name>
</gene>
<protein>
    <submittedName>
        <fullName evidence="1">Putative adenylate-forming enzyme</fullName>
    </submittedName>
</protein>
<accession>A0A7W6NNK2</accession>
<dbReference type="Gene3D" id="3.40.50.12780">
    <property type="entry name" value="N-terminal domain of ligase-like"/>
    <property type="match status" value="1"/>
</dbReference>
<keyword evidence="2" id="KW-1185">Reference proteome</keyword>
<dbReference type="PANTHER" id="PTHR36932:SF1">
    <property type="entry name" value="CAPSULAR POLYSACCHARIDE BIOSYNTHESIS PROTEIN"/>
    <property type="match status" value="1"/>
</dbReference>
<dbReference type="RefSeq" id="WP_183203518.1">
    <property type="nucleotide sequence ID" value="NZ_BAAAER010000011.1"/>
</dbReference>
<dbReference type="EMBL" id="JACIDM010000001">
    <property type="protein sequence ID" value="MBB4082440.1"/>
    <property type="molecule type" value="Genomic_DNA"/>
</dbReference>